<dbReference type="EMBL" id="BAABHK010000002">
    <property type="protein sequence ID" value="GAA4622922.1"/>
    <property type="molecule type" value="Genomic_DNA"/>
</dbReference>
<accession>A0ABP8U3A2</accession>
<name>A0ABP8U3A2_9ACTN</name>
<proteinExistence type="predicted"/>
<protein>
    <submittedName>
        <fullName evidence="2">Uncharacterized protein</fullName>
    </submittedName>
</protein>
<dbReference type="Proteomes" id="UP001501442">
    <property type="component" value="Unassembled WGS sequence"/>
</dbReference>
<feature type="region of interest" description="Disordered" evidence="1">
    <location>
        <begin position="1"/>
        <end position="29"/>
    </location>
</feature>
<evidence type="ECO:0000313" key="2">
    <source>
        <dbReference type="EMBL" id="GAA4622922.1"/>
    </source>
</evidence>
<evidence type="ECO:0000313" key="3">
    <source>
        <dbReference type="Proteomes" id="UP001501442"/>
    </source>
</evidence>
<organism evidence="2 3">
    <name type="scientific">Actinoallomurus vinaceus</name>
    <dbReference type="NCBI Taxonomy" id="1080074"/>
    <lineage>
        <taxon>Bacteria</taxon>
        <taxon>Bacillati</taxon>
        <taxon>Actinomycetota</taxon>
        <taxon>Actinomycetes</taxon>
        <taxon>Streptosporangiales</taxon>
        <taxon>Thermomonosporaceae</taxon>
        <taxon>Actinoallomurus</taxon>
    </lineage>
</organism>
<comment type="caution">
    <text evidence="2">The sequence shown here is derived from an EMBL/GenBank/DDBJ whole genome shotgun (WGS) entry which is preliminary data.</text>
</comment>
<sequence length="81" mass="8715">MDGRFALGPDPAQVETRRSPDEGVRHGLPRRTRDVPQLLGIGGPADPATVTAQEGTRRLVEEVIAEPPPSLRGERQRPAVG</sequence>
<evidence type="ECO:0000256" key="1">
    <source>
        <dbReference type="SAM" id="MobiDB-lite"/>
    </source>
</evidence>
<feature type="compositionally biased region" description="Basic and acidic residues" evidence="1">
    <location>
        <begin position="15"/>
        <end position="25"/>
    </location>
</feature>
<reference evidence="3" key="1">
    <citation type="journal article" date="2019" name="Int. J. Syst. Evol. Microbiol.">
        <title>The Global Catalogue of Microorganisms (GCM) 10K type strain sequencing project: providing services to taxonomists for standard genome sequencing and annotation.</title>
        <authorList>
            <consortium name="The Broad Institute Genomics Platform"/>
            <consortium name="The Broad Institute Genome Sequencing Center for Infectious Disease"/>
            <person name="Wu L."/>
            <person name="Ma J."/>
        </authorList>
    </citation>
    <scope>NUCLEOTIDE SEQUENCE [LARGE SCALE GENOMIC DNA]</scope>
    <source>
        <strain evidence="3">JCM 17939</strain>
    </source>
</reference>
<keyword evidence="3" id="KW-1185">Reference proteome</keyword>
<gene>
    <name evidence="2" type="ORF">GCM10023196_017030</name>
</gene>